<evidence type="ECO:0000256" key="5">
    <source>
        <dbReference type="ARBA" id="ARBA00023212"/>
    </source>
</evidence>
<reference evidence="10" key="1">
    <citation type="submission" date="2019-12" db="UniProtKB">
        <authorList>
            <consortium name="WormBaseParasite"/>
        </authorList>
    </citation>
    <scope>IDENTIFICATION</scope>
</reference>
<protein>
    <recommendedName>
        <fullName evidence="3">Dynactin subunit 6</fullName>
    </recommendedName>
</protein>
<evidence type="ECO:0000313" key="9">
    <source>
        <dbReference type="Proteomes" id="UP000046395"/>
    </source>
</evidence>
<dbReference type="STRING" id="70415.A0A5S6QZ99"/>
<dbReference type="SUPFAM" id="SSF51161">
    <property type="entry name" value="Trimeric LpxA-like enzymes"/>
    <property type="match status" value="1"/>
</dbReference>
<evidence type="ECO:0000256" key="7">
    <source>
        <dbReference type="SAM" id="Coils"/>
    </source>
</evidence>
<dbReference type="InterPro" id="IPR011004">
    <property type="entry name" value="Trimer_LpxA-like_sf"/>
</dbReference>
<keyword evidence="4" id="KW-0963">Cytoplasm</keyword>
<feature type="coiled-coil region" evidence="7">
    <location>
        <begin position="284"/>
        <end position="353"/>
    </location>
</feature>
<dbReference type="Proteomes" id="UP000046395">
    <property type="component" value="Unassembled WGS sequence"/>
</dbReference>
<evidence type="ECO:0000256" key="2">
    <source>
        <dbReference type="ARBA" id="ARBA00007719"/>
    </source>
</evidence>
<dbReference type="InterPro" id="IPR027777">
    <property type="entry name" value="DCTN6"/>
</dbReference>
<comment type="function">
    <text evidence="6">Part of the dynactin complex that activates the molecular motor dynein for ultra-processive transport along microtubules.</text>
</comment>
<dbReference type="PANTHER" id="PTHR13072:SF0">
    <property type="entry name" value="DYNACTIN SUBUNIT 6"/>
    <property type="match status" value="1"/>
</dbReference>
<comment type="subcellular location">
    <subcellularLocation>
        <location evidence="1">Cytoplasm</location>
        <location evidence="1">Cytoskeleton</location>
    </subcellularLocation>
</comment>
<accession>A0A5S6QZ99</accession>
<dbReference type="AlphaFoldDB" id="A0A5S6QZ99"/>
<dbReference type="Pfam" id="PF05064">
    <property type="entry name" value="Nsp1_C"/>
    <property type="match status" value="1"/>
</dbReference>
<keyword evidence="5" id="KW-0206">Cytoskeleton</keyword>
<feature type="domain" description="Nucleoporin NSP1-like C-terminal" evidence="8">
    <location>
        <begin position="279"/>
        <end position="370"/>
    </location>
</feature>
<comment type="similarity">
    <text evidence="2">Belongs to the dynactin subunits 5/6 family. Dynactin subunit 6 subfamily.</text>
</comment>
<organism evidence="9 10">
    <name type="scientific">Trichuris muris</name>
    <name type="common">Mouse whipworm</name>
    <dbReference type="NCBI Taxonomy" id="70415"/>
    <lineage>
        <taxon>Eukaryota</taxon>
        <taxon>Metazoa</taxon>
        <taxon>Ecdysozoa</taxon>
        <taxon>Nematoda</taxon>
        <taxon>Enoplea</taxon>
        <taxon>Dorylaimia</taxon>
        <taxon>Trichinellida</taxon>
        <taxon>Trichuridae</taxon>
        <taxon>Trichuris</taxon>
    </lineage>
</organism>
<name>A0A5S6QZ99_TRIMR</name>
<evidence type="ECO:0000256" key="6">
    <source>
        <dbReference type="ARBA" id="ARBA00034687"/>
    </source>
</evidence>
<evidence type="ECO:0000256" key="1">
    <source>
        <dbReference type="ARBA" id="ARBA00004245"/>
    </source>
</evidence>
<evidence type="ECO:0000313" key="10">
    <source>
        <dbReference type="WBParaSite" id="TMUE_3000012419.1"/>
    </source>
</evidence>
<evidence type="ECO:0000256" key="3">
    <source>
        <dbReference type="ARBA" id="ARBA00016573"/>
    </source>
</evidence>
<dbReference type="GO" id="GO:0007052">
    <property type="term" value="P:mitotic spindle organization"/>
    <property type="evidence" value="ECO:0007669"/>
    <property type="project" value="TreeGrafter"/>
</dbReference>
<dbReference type="Gene3D" id="2.160.10.10">
    <property type="entry name" value="Hexapeptide repeat proteins"/>
    <property type="match status" value="1"/>
</dbReference>
<dbReference type="GO" id="GO:0005869">
    <property type="term" value="C:dynactin complex"/>
    <property type="evidence" value="ECO:0007669"/>
    <property type="project" value="InterPro"/>
</dbReference>
<dbReference type="WBParaSite" id="TMUE_3000012419.1">
    <property type="protein sequence ID" value="TMUE_3000012419.1"/>
    <property type="gene ID" value="WBGene00301559"/>
</dbReference>
<sequence length="453" mass="51106">MMEPATAEPASDVNHVIMSNVEIQGAVTIGPGTVVQSFAKILALGGPIIIGKDNVIEEFACIVNKRRDTTMSIGNRNVFEIGCCSEALKIGDFNLIRARAVVGPDVELTKRCTIGTQIALQTSEILEEGTVVYGSSEKRLMGSTLPRVEELQYLRLQKLLPQYHTLMRAIQIFGDDHGSFCDHLQGEGVGDDCGDCNISRVNQSNVRLNAIYHCCNQQCCRCTGSAILGVFGSTCYYHYAEFNETTFNVGNNRQCATVWVSCRFGFCGHYSARCYSEPAKEMTYKELEYLINKWTHDVSELKEQFYELAIEVNARDQVMRANMDKISGLHARVEELKEEQRDVEFDLDFITQQQSELLQIIGQLEQEFAKDEEFRRAEFREDCDTQRVFSACRLVSLFVYEEVRVIGEPEHNLFMSSSRSCIFVVPEIVRNNALPADGWDDLVPSSATYVMRV</sequence>
<evidence type="ECO:0000259" key="8">
    <source>
        <dbReference type="Pfam" id="PF05064"/>
    </source>
</evidence>
<keyword evidence="9" id="KW-1185">Reference proteome</keyword>
<keyword evidence="7" id="KW-0175">Coiled coil</keyword>
<dbReference type="InterPro" id="IPR007758">
    <property type="entry name" value="Nucleoporin_NSP1_C"/>
</dbReference>
<dbReference type="CDD" id="cd04646">
    <property type="entry name" value="LbH_Dynactin_6"/>
    <property type="match status" value="1"/>
</dbReference>
<proteinExistence type="inferred from homology"/>
<evidence type="ECO:0000256" key="4">
    <source>
        <dbReference type="ARBA" id="ARBA00022490"/>
    </source>
</evidence>
<dbReference type="GO" id="GO:0070840">
    <property type="term" value="F:dynein complex binding"/>
    <property type="evidence" value="ECO:0007669"/>
    <property type="project" value="TreeGrafter"/>
</dbReference>
<dbReference type="Gene3D" id="1.20.5.170">
    <property type="match status" value="1"/>
</dbReference>
<dbReference type="PANTHER" id="PTHR13072">
    <property type="entry name" value="DYNACTIN 6"/>
    <property type="match status" value="1"/>
</dbReference>